<protein>
    <submittedName>
        <fullName evidence="1">Uncharacterized protein</fullName>
    </submittedName>
</protein>
<sequence>MIVCEGYSGTLFQRIQKSSNHRPLARAAYFIDNYKTKYEHGIMKTEDFKTAIEALSVNGLEITKYSHGINGQVVAVYGRMGESTFLMWDSNGRGFSIELNHELEGVCEPRYPEYLDYRRDNGFDLDFNLR</sequence>
<dbReference type="AlphaFoldDB" id="A0A1H5RX79"/>
<proteinExistence type="predicted"/>
<gene>
    <name evidence="1" type="ORF">SAMN05216354_0385</name>
</gene>
<reference evidence="1 2" key="1">
    <citation type="submission" date="2016-10" db="EMBL/GenBank/DDBJ databases">
        <authorList>
            <person name="de Groot N.N."/>
        </authorList>
    </citation>
    <scope>NUCLEOTIDE SEQUENCE [LARGE SCALE GENOMIC DNA]</scope>
    <source>
        <strain evidence="1 2">AR32</strain>
    </source>
</reference>
<organism evidence="1 2">
    <name type="scientific">Xylanibacter ruminicola</name>
    <name type="common">Prevotella ruminicola</name>
    <dbReference type="NCBI Taxonomy" id="839"/>
    <lineage>
        <taxon>Bacteria</taxon>
        <taxon>Pseudomonadati</taxon>
        <taxon>Bacteroidota</taxon>
        <taxon>Bacteroidia</taxon>
        <taxon>Bacteroidales</taxon>
        <taxon>Prevotellaceae</taxon>
        <taxon>Xylanibacter</taxon>
    </lineage>
</organism>
<dbReference type="EMBL" id="FNUV01000001">
    <property type="protein sequence ID" value="SEF42830.1"/>
    <property type="molecule type" value="Genomic_DNA"/>
</dbReference>
<dbReference type="Proteomes" id="UP000236735">
    <property type="component" value="Unassembled WGS sequence"/>
</dbReference>
<accession>A0A1H5RX79</accession>
<evidence type="ECO:0000313" key="1">
    <source>
        <dbReference type="EMBL" id="SEF42830.1"/>
    </source>
</evidence>
<evidence type="ECO:0000313" key="2">
    <source>
        <dbReference type="Proteomes" id="UP000236735"/>
    </source>
</evidence>
<name>A0A1H5RX79_XYLRU</name>